<evidence type="ECO:0000313" key="1">
    <source>
        <dbReference type="EMBL" id="QCD89914.1"/>
    </source>
</evidence>
<proteinExistence type="predicted"/>
<protein>
    <submittedName>
        <fullName evidence="1">Uncharacterized protein</fullName>
    </submittedName>
</protein>
<keyword evidence="2" id="KW-1185">Reference proteome</keyword>
<sequence length="74" mass="7881">MEGSGFLAQASLSRLGEISSNSPSLATRAVAQATSSSFEQEHISLRQGGLALARVRDNAIIPLFEPSPRRKELA</sequence>
<dbReference type="AlphaFoldDB" id="A0A4D6LPG0"/>
<name>A0A4D6LPG0_VIGUN</name>
<dbReference type="EMBL" id="CP039348">
    <property type="protein sequence ID" value="QCD89914.1"/>
    <property type="molecule type" value="Genomic_DNA"/>
</dbReference>
<reference evidence="1 2" key="1">
    <citation type="submission" date="2019-04" db="EMBL/GenBank/DDBJ databases">
        <title>An improved genome assembly and genetic linkage map for asparagus bean, Vigna unguiculata ssp. sesquipedialis.</title>
        <authorList>
            <person name="Xia Q."/>
            <person name="Zhang R."/>
            <person name="Dong Y."/>
        </authorList>
    </citation>
    <scope>NUCLEOTIDE SEQUENCE [LARGE SCALE GENOMIC DNA]</scope>
    <source>
        <tissue evidence="1">Leaf</tissue>
    </source>
</reference>
<organism evidence="1 2">
    <name type="scientific">Vigna unguiculata</name>
    <name type="common">Cowpea</name>
    <dbReference type="NCBI Taxonomy" id="3917"/>
    <lineage>
        <taxon>Eukaryota</taxon>
        <taxon>Viridiplantae</taxon>
        <taxon>Streptophyta</taxon>
        <taxon>Embryophyta</taxon>
        <taxon>Tracheophyta</taxon>
        <taxon>Spermatophyta</taxon>
        <taxon>Magnoliopsida</taxon>
        <taxon>eudicotyledons</taxon>
        <taxon>Gunneridae</taxon>
        <taxon>Pentapetalae</taxon>
        <taxon>rosids</taxon>
        <taxon>fabids</taxon>
        <taxon>Fabales</taxon>
        <taxon>Fabaceae</taxon>
        <taxon>Papilionoideae</taxon>
        <taxon>50 kb inversion clade</taxon>
        <taxon>NPAAA clade</taxon>
        <taxon>indigoferoid/millettioid clade</taxon>
        <taxon>Phaseoleae</taxon>
        <taxon>Vigna</taxon>
    </lineage>
</organism>
<accession>A0A4D6LPG0</accession>
<dbReference type="Proteomes" id="UP000501690">
    <property type="component" value="Linkage Group LG4"/>
</dbReference>
<evidence type="ECO:0000313" key="2">
    <source>
        <dbReference type="Proteomes" id="UP000501690"/>
    </source>
</evidence>
<gene>
    <name evidence="1" type="ORF">DEO72_LG4g866</name>
</gene>